<evidence type="ECO:0000256" key="1">
    <source>
        <dbReference type="SAM" id="MobiDB-lite"/>
    </source>
</evidence>
<feature type="chain" id="PRO_5035250303" evidence="2">
    <location>
        <begin position="24"/>
        <end position="185"/>
    </location>
</feature>
<sequence length="185" mass="19809">MAFKAFFIILVVFVSSLASPAVARDGPTINPTMGTANQSPNSQIGQTLTRGPRTCAVWRRGRAAVRRRRLPAASAEGGAKAGRSLGSASGGGDCSLVCSVLVGGCGRGFRLRRARLRRRQEAPRRAGGASTAAAVRRWGSARRAGRQSTRPPHRYAMRQPNDHGLPAWHGLREGLDSLIHCIDLF</sequence>
<feature type="region of interest" description="Disordered" evidence="1">
    <location>
        <begin position="67"/>
        <end position="90"/>
    </location>
</feature>
<feature type="region of interest" description="Disordered" evidence="1">
    <location>
        <begin position="120"/>
        <end position="161"/>
    </location>
</feature>
<evidence type="ECO:0000313" key="4">
    <source>
        <dbReference type="Proteomes" id="UP000000763"/>
    </source>
</evidence>
<organism evidence="3 4">
    <name type="scientific">Oryza sativa subsp. japonica</name>
    <name type="common">Rice</name>
    <dbReference type="NCBI Taxonomy" id="39947"/>
    <lineage>
        <taxon>Eukaryota</taxon>
        <taxon>Viridiplantae</taxon>
        <taxon>Streptophyta</taxon>
        <taxon>Embryophyta</taxon>
        <taxon>Tracheophyta</taxon>
        <taxon>Spermatophyta</taxon>
        <taxon>Magnoliopsida</taxon>
        <taxon>Liliopsida</taxon>
        <taxon>Poales</taxon>
        <taxon>Poaceae</taxon>
        <taxon>BOP clade</taxon>
        <taxon>Oryzoideae</taxon>
        <taxon>Oryzeae</taxon>
        <taxon>Oryzinae</taxon>
        <taxon>Oryza</taxon>
        <taxon>Oryza sativa</taxon>
    </lineage>
</organism>
<dbReference type="EMBL" id="AP003276">
    <property type="protein sequence ID" value="BAD73410.1"/>
    <property type="molecule type" value="Genomic_DNA"/>
</dbReference>
<feature type="signal peptide" evidence="2">
    <location>
        <begin position="1"/>
        <end position="23"/>
    </location>
</feature>
<feature type="region of interest" description="Disordered" evidence="1">
    <location>
        <begin position="30"/>
        <end position="49"/>
    </location>
</feature>
<name>Q5QLX4_ORYSJ</name>
<protein>
    <submittedName>
        <fullName evidence="3">Uncharacterized protein</fullName>
    </submittedName>
</protein>
<feature type="compositionally biased region" description="Low complexity" evidence="1">
    <location>
        <begin position="71"/>
        <end position="87"/>
    </location>
</feature>
<evidence type="ECO:0000256" key="2">
    <source>
        <dbReference type="SAM" id="SignalP"/>
    </source>
</evidence>
<keyword evidence="2" id="KW-0732">Signal</keyword>
<feature type="compositionally biased region" description="Basic residues" evidence="1">
    <location>
        <begin position="139"/>
        <end position="156"/>
    </location>
</feature>
<reference evidence="4" key="1">
    <citation type="journal article" date="2005" name="Nature">
        <title>The map-based sequence of the rice genome.</title>
        <authorList>
            <consortium name="International rice genome sequencing project (IRGSP)"/>
            <person name="Matsumoto T."/>
            <person name="Wu J."/>
            <person name="Kanamori H."/>
            <person name="Katayose Y."/>
            <person name="Fujisawa M."/>
            <person name="Namiki N."/>
            <person name="Mizuno H."/>
            <person name="Yamamoto K."/>
            <person name="Antonio B.A."/>
            <person name="Baba T."/>
            <person name="Sakata K."/>
            <person name="Nagamura Y."/>
            <person name="Aoki H."/>
            <person name="Arikawa K."/>
            <person name="Arita K."/>
            <person name="Bito T."/>
            <person name="Chiden Y."/>
            <person name="Fujitsuka N."/>
            <person name="Fukunaka R."/>
            <person name="Hamada M."/>
            <person name="Harada C."/>
            <person name="Hayashi A."/>
            <person name="Hijishita S."/>
            <person name="Honda M."/>
            <person name="Hosokawa S."/>
            <person name="Ichikawa Y."/>
            <person name="Idonuma A."/>
            <person name="Iijima M."/>
            <person name="Ikeda M."/>
            <person name="Ikeno M."/>
            <person name="Ito K."/>
            <person name="Ito S."/>
            <person name="Ito T."/>
            <person name="Ito Y."/>
            <person name="Ito Y."/>
            <person name="Iwabuchi A."/>
            <person name="Kamiya K."/>
            <person name="Karasawa W."/>
            <person name="Kurita K."/>
            <person name="Katagiri S."/>
            <person name="Kikuta A."/>
            <person name="Kobayashi H."/>
            <person name="Kobayashi N."/>
            <person name="Machita K."/>
            <person name="Maehara T."/>
            <person name="Masukawa M."/>
            <person name="Mizubayashi T."/>
            <person name="Mukai Y."/>
            <person name="Nagasaki H."/>
            <person name="Nagata Y."/>
            <person name="Naito S."/>
            <person name="Nakashima M."/>
            <person name="Nakama Y."/>
            <person name="Nakamichi Y."/>
            <person name="Nakamura M."/>
            <person name="Meguro A."/>
            <person name="Negishi M."/>
            <person name="Ohta I."/>
            <person name="Ohta T."/>
            <person name="Okamoto M."/>
            <person name="Ono N."/>
            <person name="Saji S."/>
            <person name="Sakaguchi M."/>
            <person name="Sakai K."/>
            <person name="Shibata M."/>
            <person name="Shimokawa T."/>
            <person name="Song J."/>
            <person name="Takazaki Y."/>
            <person name="Terasawa K."/>
            <person name="Tsugane M."/>
            <person name="Tsuji K."/>
            <person name="Ueda S."/>
            <person name="Waki K."/>
            <person name="Yamagata H."/>
            <person name="Yamamoto M."/>
            <person name="Yamamoto S."/>
            <person name="Yamane H."/>
            <person name="Yoshiki S."/>
            <person name="Yoshihara R."/>
            <person name="Yukawa K."/>
            <person name="Zhong H."/>
            <person name="Yano M."/>
            <person name="Yuan Q."/>
            <person name="Ouyang S."/>
            <person name="Liu J."/>
            <person name="Jones K.M."/>
            <person name="Gansberger K."/>
            <person name="Moffat K."/>
            <person name="Hill J."/>
            <person name="Bera J."/>
            <person name="Fadrosh D."/>
            <person name="Jin S."/>
            <person name="Johri S."/>
            <person name="Kim M."/>
            <person name="Overton L."/>
            <person name="Reardon M."/>
            <person name="Tsitrin T."/>
            <person name="Vuong H."/>
            <person name="Weaver B."/>
            <person name="Ciecko A."/>
            <person name="Tallon L."/>
            <person name="Jackson J."/>
            <person name="Pai G."/>
            <person name="Aken S.V."/>
            <person name="Utterback T."/>
            <person name="Reidmuller S."/>
            <person name="Feldblyum T."/>
            <person name="Hsiao J."/>
            <person name="Zismann V."/>
            <person name="Iobst S."/>
            <person name="de Vazeille A.R."/>
            <person name="Buell C.R."/>
            <person name="Ying K."/>
            <person name="Li Y."/>
            <person name="Lu T."/>
            <person name="Huang Y."/>
            <person name="Zhao Q."/>
            <person name="Feng Q."/>
            <person name="Zhang L."/>
            <person name="Zhu J."/>
            <person name="Weng Q."/>
            <person name="Mu J."/>
            <person name="Lu Y."/>
            <person name="Fan D."/>
            <person name="Liu Y."/>
            <person name="Guan J."/>
            <person name="Zhang Y."/>
            <person name="Yu S."/>
            <person name="Liu X."/>
            <person name="Zhang Y."/>
            <person name="Hong G."/>
            <person name="Han B."/>
            <person name="Choisne N."/>
            <person name="Demange N."/>
            <person name="Orjeda G."/>
            <person name="Samain S."/>
            <person name="Cattolico L."/>
            <person name="Pelletier E."/>
            <person name="Couloux A."/>
            <person name="Segurens B."/>
            <person name="Wincker P."/>
            <person name="D'Hont A."/>
            <person name="Scarpelli C."/>
            <person name="Weissenbach J."/>
            <person name="Salanoubat M."/>
            <person name="Quetier F."/>
            <person name="Yu Y."/>
            <person name="Kim H.R."/>
            <person name="Rambo T."/>
            <person name="Currie J."/>
            <person name="Collura K."/>
            <person name="Luo M."/>
            <person name="Yang T."/>
            <person name="Ammiraju J.S.S."/>
            <person name="Engler F."/>
            <person name="Soderlund C."/>
            <person name="Wing R.A."/>
            <person name="Palmer L.E."/>
            <person name="de la Bastide M."/>
            <person name="Spiegel L."/>
            <person name="Nascimento L."/>
            <person name="Zutavern T."/>
            <person name="O'Shaughnessy A."/>
            <person name="Dike S."/>
            <person name="Dedhia N."/>
            <person name="Preston R."/>
            <person name="Balija V."/>
            <person name="McCombie W.R."/>
            <person name="Chow T."/>
            <person name="Chen H."/>
            <person name="Chung M."/>
            <person name="Chen C."/>
            <person name="Shaw J."/>
            <person name="Wu H."/>
            <person name="Hsiao K."/>
            <person name="Chao Y."/>
            <person name="Chu M."/>
            <person name="Cheng C."/>
            <person name="Hour A."/>
            <person name="Lee P."/>
            <person name="Lin S."/>
            <person name="Lin Y."/>
            <person name="Liou J."/>
            <person name="Liu S."/>
            <person name="Hsing Y."/>
            <person name="Raghuvanshi S."/>
            <person name="Mohanty A."/>
            <person name="Bharti A.K."/>
            <person name="Gaur A."/>
            <person name="Gupta V."/>
            <person name="Kumar D."/>
            <person name="Ravi V."/>
            <person name="Vij S."/>
            <person name="Kapur A."/>
            <person name="Khurana P."/>
            <person name="Khurana P."/>
            <person name="Khurana J.P."/>
            <person name="Tyagi A.K."/>
            <person name="Gaikwad K."/>
            <person name="Singh A."/>
            <person name="Dalal V."/>
            <person name="Srivastava S."/>
            <person name="Dixit A."/>
            <person name="Pal A.K."/>
            <person name="Ghazi I.A."/>
            <person name="Yadav M."/>
            <person name="Pandit A."/>
            <person name="Bhargava A."/>
            <person name="Sureshbabu K."/>
            <person name="Batra K."/>
            <person name="Sharma T.R."/>
            <person name="Mohapatra T."/>
            <person name="Singh N.K."/>
            <person name="Messing J."/>
            <person name="Nelson A.B."/>
            <person name="Fuks G."/>
            <person name="Kavchok S."/>
            <person name="Keizer G."/>
            <person name="Linton E."/>
            <person name="Llaca V."/>
            <person name="Song R."/>
            <person name="Tanyolac B."/>
            <person name="Young S."/>
            <person name="Ho-Il K."/>
            <person name="Hahn J.H."/>
            <person name="Sangsakoo G."/>
            <person name="Vanavichit A."/>
            <person name="de Mattos Luiz.A.T."/>
            <person name="Zimmer P.D."/>
            <person name="Malone G."/>
            <person name="Dellagostin O."/>
            <person name="de Oliveira A.C."/>
            <person name="Bevan M."/>
            <person name="Bancroft I."/>
            <person name="Minx P."/>
            <person name="Cordum H."/>
            <person name="Wilson R."/>
            <person name="Cheng Z."/>
            <person name="Jin W."/>
            <person name="Jiang J."/>
            <person name="Leong S.A."/>
            <person name="Iwama H."/>
            <person name="Gojobori T."/>
            <person name="Itoh T."/>
            <person name="Niimura Y."/>
            <person name="Fujii Y."/>
            <person name="Habara T."/>
            <person name="Sakai H."/>
            <person name="Sato Y."/>
            <person name="Wilson G."/>
            <person name="Kumar K."/>
            <person name="McCouch S."/>
            <person name="Juretic N."/>
            <person name="Hoen D."/>
            <person name="Wright S."/>
            <person name="Bruskiewich R."/>
            <person name="Bureau T."/>
            <person name="Miyao A."/>
            <person name="Hirochika H."/>
            <person name="Nishikawa T."/>
            <person name="Kadowaki K."/>
            <person name="Sugiura M."/>
            <person name="Burr B."/>
            <person name="Sasaki T."/>
        </authorList>
    </citation>
    <scope>NUCLEOTIDE SEQUENCE [LARGE SCALE GENOMIC DNA]</scope>
    <source>
        <strain evidence="4">cv. Nipponbare</strain>
    </source>
</reference>
<gene>
    <name evidence="3" type="ORF">P0516D04.1</name>
</gene>
<accession>Q5QLX4</accession>
<dbReference type="AlphaFoldDB" id="Q5QLX4"/>
<evidence type="ECO:0000313" key="3">
    <source>
        <dbReference type="EMBL" id="BAD73410.1"/>
    </source>
</evidence>
<reference evidence="4" key="2">
    <citation type="journal article" date="2008" name="Nucleic Acids Res.">
        <title>The rice annotation project database (RAP-DB): 2008 update.</title>
        <authorList>
            <consortium name="The rice annotation project (RAP)"/>
        </authorList>
    </citation>
    <scope>GENOME REANNOTATION</scope>
    <source>
        <strain evidence="4">cv. Nipponbare</strain>
    </source>
</reference>
<proteinExistence type="predicted"/>
<dbReference type="Proteomes" id="UP000000763">
    <property type="component" value="Chromosome 1"/>
</dbReference>